<comment type="caution">
    <text evidence="2">The sequence shown here is derived from an EMBL/GenBank/DDBJ whole genome shotgun (WGS) entry which is preliminary data.</text>
</comment>
<protein>
    <submittedName>
        <fullName evidence="2">Uncharacterized protein</fullName>
    </submittedName>
</protein>
<evidence type="ECO:0000313" key="3">
    <source>
        <dbReference type="Proteomes" id="UP000037069"/>
    </source>
</evidence>
<dbReference type="OrthoDB" id="7914571at2759"/>
<dbReference type="OMA" id="EYDAMEN"/>
<dbReference type="Proteomes" id="UP000037069">
    <property type="component" value="Unassembled WGS sequence"/>
</dbReference>
<name>A0A0L0CG50_LUCCU</name>
<reference evidence="2 3" key="1">
    <citation type="journal article" date="2015" name="Nat. Commun.">
        <title>Lucilia cuprina genome unlocks parasitic fly biology to underpin future interventions.</title>
        <authorList>
            <person name="Anstead C.A."/>
            <person name="Korhonen P.K."/>
            <person name="Young N.D."/>
            <person name="Hall R.S."/>
            <person name="Jex A.R."/>
            <person name="Murali S.C."/>
            <person name="Hughes D.S."/>
            <person name="Lee S.F."/>
            <person name="Perry T."/>
            <person name="Stroehlein A.J."/>
            <person name="Ansell B.R."/>
            <person name="Breugelmans B."/>
            <person name="Hofmann A."/>
            <person name="Qu J."/>
            <person name="Dugan S."/>
            <person name="Lee S.L."/>
            <person name="Chao H."/>
            <person name="Dinh H."/>
            <person name="Han Y."/>
            <person name="Doddapaneni H.V."/>
            <person name="Worley K.C."/>
            <person name="Muzny D.M."/>
            <person name="Ioannidis P."/>
            <person name="Waterhouse R.M."/>
            <person name="Zdobnov E.M."/>
            <person name="James P.J."/>
            <person name="Bagnall N.H."/>
            <person name="Kotze A.C."/>
            <person name="Gibbs R.A."/>
            <person name="Richards S."/>
            <person name="Batterham P."/>
            <person name="Gasser R.B."/>
        </authorList>
    </citation>
    <scope>NUCLEOTIDE SEQUENCE [LARGE SCALE GENOMIC DNA]</scope>
    <source>
        <strain evidence="2 3">LS</strain>
        <tissue evidence="2">Full body</tissue>
    </source>
</reference>
<evidence type="ECO:0000313" key="2">
    <source>
        <dbReference type="EMBL" id="KNC31226.1"/>
    </source>
</evidence>
<evidence type="ECO:0000256" key="1">
    <source>
        <dbReference type="SAM" id="MobiDB-lite"/>
    </source>
</evidence>
<keyword evidence="3" id="KW-1185">Reference proteome</keyword>
<gene>
    <name evidence="2" type="ORF">FF38_14357</name>
</gene>
<dbReference type="AlphaFoldDB" id="A0A0L0CG50"/>
<feature type="compositionally biased region" description="Basic residues" evidence="1">
    <location>
        <begin position="400"/>
        <end position="419"/>
    </location>
</feature>
<dbReference type="EMBL" id="JRES01000438">
    <property type="protein sequence ID" value="KNC31226.1"/>
    <property type="molecule type" value="Genomic_DNA"/>
</dbReference>
<sequence>MLKNLQFQEDHPVLGPTSKLPLYKPFDNVEQEHNIVAGVYERPSLKAPYDSHIVRDILAQSKRYQNLKPQAALQILGERRSFEYFKKFAISHLESNVKKQFRIFFKMIVCKENAFKPSDELAHSIFSWNWNDFLTRRRLKNFVWVDVLLRTEEKCLHIYKFQKDLEQLQVFVEKIFDGLFSNMGKEDIDIYQHIEKPIDEAKKVLHTTDYVEDELFENTKDLKQLIHKEYFLSDPKRYSEEKFIKTHLENRILNSHIWDPIEMRFQLNWFRNIVQQNQYRMDSNLEKYQSDIVHYRQLLEMETFINGNCLDYCYSSIEVYKNRINEIQDKFDKEYDAMENKLIYKRLQIDKLREQRQFLSQEIQRFHEEEEVMRLRIEREEKEKELQRVREAEELAAKQMNKKKGQKGKKTPKNTKTNK</sequence>
<organism evidence="2 3">
    <name type="scientific">Lucilia cuprina</name>
    <name type="common">Green bottle fly</name>
    <name type="synonym">Australian sheep blowfly</name>
    <dbReference type="NCBI Taxonomy" id="7375"/>
    <lineage>
        <taxon>Eukaryota</taxon>
        <taxon>Metazoa</taxon>
        <taxon>Ecdysozoa</taxon>
        <taxon>Arthropoda</taxon>
        <taxon>Hexapoda</taxon>
        <taxon>Insecta</taxon>
        <taxon>Pterygota</taxon>
        <taxon>Neoptera</taxon>
        <taxon>Endopterygota</taxon>
        <taxon>Diptera</taxon>
        <taxon>Brachycera</taxon>
        <taxon>Muscomorpha</taxon>
        <taxon>Oestroidea</taxon>
        <taxon>Calliphoridae</taxon>
        <taxon>Luciliinae</taxon>
        <taxon>Lucilia</taxon>
    </lineage>
</organism>
<feature type="region of interest" description="Disordered" evidence="1">
    <location>
        <begin position="391"/>
        <end position="419"/>
    </location>
</feature>
<proteinExistence type="predicted"/>
<accession>A0A0L0CG50</accession>